<gene>
    <name evidence="4" type="ORF">CAL15_09210</name>
</gene>
<feature type="domain" description="Hydantoinase A/oxoprolinase" evidence="1">
    <location>
        <begin position="224"/>
        <end position="509"/>
    </location>
</feature>
<dbReference type="AlphaFoldDB" id="A0A1W6ZB56"/>
<name>A0A1W6ZB56_9BORD</name>
<reference evidence="4 5" key="1">
    <citation type="submission" date="2017-05" db="EMBL/GenBank/DDBJ databases">
        <title>Complete and WGS of Bordetella genogroups.</title>
        <authorList>
            <person name="Spilker T."/>
            <person name="LiPuma J."/>
        </authorList>
    </citation>
    <scope>NUCLEOTIDE SEQUENCE [LARGE SCALE GENOMIC DNA]</scope>
    <source>
        <strain evidence="4 5">AU7206</strain>
    </source>
</reference>
<evidence type="ECO:0000259" key="2">
    <source>
        <dbReference type="Pfam" id="PF05378"/>
    </source>
</evidence>
<dbReference type="PANTHER" id="PTHR11365:SF23">
    <property type="entry name" value="HYPOTHETICAL 5-OXOPROLINASE (EUROFUNG)-RELATED"/>
    <property type="match status" value="1"/>
</dbReference>
<dbReference type="Proteomes" id="UP000194161">
    <property type="component" value="Chromosome"/>
</dbReference>
<dbReference type="OrthoDB" id="9768323at2"/>
<organism evidence="4 5">
    <name type="scientific">Bordetella genomosp. 13</name>
    <dbReference type="NCBI Taxonomy" id="463040"/>
    <lineage>
        <taxon>Bacteria</taxon>
        <taxon>Pseudomonadati</taxon>
        <taxon>Pseudomonadota</taxon>
        <taxon>Betaproteobacteria</taxon>
        <taxon>Burkholderiales</taxon>
        <taxon>Alcaligenaceae</taxon>
        <taxon>Bordetella</taxon>
    </lineage>
</organism>
<dbReference type="Pfam" id="PF19278">
    <property type="entry name" value="Hydant_A_C"/>
    <property type="match status" value="1"/>
</dbReference>
<sequence>MAARLWAAVKRCPEPGTTGIMEKYWIGIDTGGTFTDLVLRDTDSSVCVYHKVPTRTQDPAQGILDGIRELLELGRVAPADVDFVVLGTTLATNAVLEGTWARTGMLTTRGFADVLDIARQRRPHYFNLDIPKPVPPSARVDRFEVTERLGCDGQALAALDEDAVRRAVAALKERDVGAVAVCFMHAYANPEHEQRALAIVREQWPQAYVCASADVLPELREYERFVTTAVNASLMPVMDRYLERFELGVKEIGVQRAARVMQSNGGAVTTRTVRKLPINTFFSGPAGGVMATVATGADVGERGLIAFDMGGTSTDVCLVKDLAPAMKSERPMRGLPVRAPTFDIHTIGAGGGSLAWLDAGGMLKVGPKSAGAYPGPAAYGRGGTLPTVTDANVLLGRLSPVSLLDGRMDVFPANAETAIREIVAEPLGMTVADAAVGILKIATVHMTGAVRVISVEQGEDPREYALVAFGGAGPLHAAEVALSAGMSRVIVPPRPGLLSAQGLLQSDQRGDFCMTCLVAAEPAQLGRVNAGFEALQARMQAWLQDESAGEGAQVQRTWQIDMRYAGQSSELTLPLSTPVVDAQMLDGLRQIFHDRHEAMLGYKLPTHDVQIVNVRGAVVIRSDKPATAGIAGDGELQAAISGHRSVWFEATGFVRTPIIKRDRLFAGAAFTGPAVVEQMDTTTVVPPGARASVDRYGYLHLDLSDIINTQGFQA</sequence>
<evidence type="ECO:0000259" key="3">
    <source>
        <dbReference type="Pfam" id="PF19278"/>
    </source>
</evidence>
<dbReference type="InterPro" id="IPR049517">
    <property type="entry name" value="ACX-like_C"/>
</dbReference>
<evidence type="ECO:0000313" key="5">
    <source>
        <dbReference type="Proteomes" id="UP000194161"/>
    </source>
</evidence>
<dbReference type="InterPro" id="IPR008040">
    <property type="entry name" value="Hydant_A_N"/>
</dbReference>
<dbReference type="InterPro" id="IPR045079">
    <property type="entry name" value="Oxoprolinase-like"/>
</dbReference>
<dbReference type="GO" id="GO:0005829">
    <property type="term" value="C:cytosol"/>
    <property type="evidence" value="ECO:0007669"/>
    <property type="project" value="TreeGrafter"/>
</dbReference>
<dbReference type="GO" id="GO:0017168">
    <property type="term" value="F:5-oxoprolinase (ATP-hydrolyzing) activity"/>
    <property type="evidence" value="ECO:0007669"/>
    <property type="project" value="TreeGrafter"/>
</dbReference>
<dbReference type="Pfam" id="PF05378">
    <property type="entry name" value="Hydant_A_N"/>
    <property type="match status" value="1"/>
</dbReference>
<dbReference type="GO" id="GO:0006749">
    <property type="term" value="P:glutathione metabolic process"/>
    <property type="evidence" value="ECO:0007669"/>
    <property type="project" value="TreeGrafter"/>
</dbReference>
<dbReference type="InterPro" id="IPR002821">
    <property type="entry name" value="Hydantoinase_A"/>
</dbReference>
<evidence type="ECO:0000313" key="4">
    <source>
        <dbReference type="EMBL" id="ARP94549.1"/>
    </source>
</evidence>
<dbReference type="InterPro" id="IPR043129">
    <property type="entry name" value="ATPase_NBD"/>
</dbReference>
<feature type="domain" description="Acetophenone carboxylase-like C-terminal" evidence="3">
    <location>
        <begin position="528"/>
        <end position="701"/>
    </location>
</feature>
<proteinExistence type="predicted"/>
<feature type="domain" description="Hydantoinase/oxoprolinase N-terminal" evidence="2">
    <location>
        <begin position="26"/>
        <end position="202"/>
    </location>
</feature>
<evidence type="ECO:0000259" key="1">
    <source>
        <dbReference type="Pfam" id="PF01968"/>
    </source>
</evidence>
<dbReference type="KEGG" id="bgm:CAL15_09210"/>
<dbReference type="Pfam" id="PF01968">
    <property type="entry name" value="Hydantoinase_A"/>
    <property type="match status" value="1"/>
</dbReference>
<keyword evidence="5" id="KW-1185">Reference proteome</keyword>
<dbReference type="STRING" id="463040.CAL15_09210"/>
<accession>A0A1W6ZB56</accession>
<evidence type="ECO:0008006" key="6">
    <source>
        <dbReference type="Google" id="ProtNLM"/>
    </source>
</evidence>
<protein>
    <recommendedName>
        <fullName evidence="6">5-oxoprolinase</fullName>
    </recommendedName>
</protein>
<dbReference type="Gene3D" id="3.30.420.40">
    <property type="match status" value="1"/>
</dbReference>
<dbReference type="SUPFAM" id="SSF53067">
    <property type="entry name" value="Actin-like ATPase domain"/>
    <property type="match status" value="1"/>
</dbReference>
<dbReference type="EMBL" id="CP021111">
    <property type="protein sequence ID" value="ARP94549.1"/>
    <property type="molecule type" value="Genomic_DNA"/>
</dbReference>
<dbReference type="PANTHER" id="PTHR11365">
    <property type="entry name" value="5-OXOPROLINASE RELATED"/>
    <property type="match status" value="1"/>
</dbReference>